<organism evidence="2 3">
    <name type="scientific">Rhizoctonia solani</name>
    <dbReference type="NCBI Taxonomy" id="456999"/>
    <lineage>
        <taxon>Eukaryota</taxon>
        <taxon>Fungi</taxon>
        <taxon>Dikarya</taxon>
        <taxon>Basidiomycota</taxon>
        <taxon>Agaricomycotina</taxon>
        <taxon>Agaricomycetes</taxon>
        <taxon>Cantharellales</taxon>
        <taxon>Ceratobasidiaceae</taxon>
        <taxon>Rhizoctonia</taxon>
    </lineage>
</organism>
<keyword evidence="3" id="KW-1185">Reference proteome</keyword>
<evidence type="ECO:0000256" key="1">
    <source>
        <dbReference type="SAM" id="MobiDB-lite"/>
    </source>
</evidence>
<reference evidence="2 3" key="1">
    <citation type="submission" date="2015-07" db="EMBL/GenBank/DDBJ databases">
        <authorList>
            <person name="Noorani M."/>
        </authorList>
    </citation>
    <scope>NUCLEOTIDE SEQUENCE [LARGE SCALE GENOMIC DNA]</scope>
    <source>
        <strain evidence="2">BBA 69670</strain>
    </source>
</reference>
<gene>
    <name evidence="2" type="ORF">RSOLAG22IIIB_11572</name>
</gene>
<accession>A0A0K6G9S3</accession>
<evidence type="ECO:0000313" key="2">
    <source>
        <dbReference type="EMBL" id="CUA75220.1"/>
    </source>
</evidence>
<name>A0A0K6G9S3_9AGAM</name>
<dbReference type="AlphaFoldDB" id="A0A0K6G9S3"/>
<sequence length="569" mass="63656">MSQELHSASEALQSTLERYLTTCRSLATTTATAKVSHSLTRELNSISSYEKKLNEAKTTIRVARNSSFSIVRISSLPDEIILRIFRLVIGVENSWLYPKYVHAGVGSLSALIIFGRILISHRKKLVSRAEIFASRAGTIPLNIHIIEQLKNNYNDDEAAEELEEFFISLGSRVGSLEIDFASGFHDLYSGVISRCLEHCGPGQLTQFILKFRAKAEKSTSGDYSSDDSCCQSDADTDFGLEDEEDSNDSSSSFGNSVTRDAFLYTRDRLNPKSGSWGLDITNPQLDEVLSPVTVLKLDKIFPCWTSKAYHGLVELRLVAWDPARESIQVKEQQLVAILKASPALQTLHFGIEITPAAKTYPPVQLKELEALHVQVDSLKSQQTLLRLLSPGARPLQMSIDHKSPGAVSPPSRGDEFHKLIRRSNIVKLFIDSRNDAKLHLPTFLALLPNLCVLVLRGITLDAISPSLTLPTRGTTPQLHSLHFLFGRIHLDAFRWVCDPKHLRLQRVSILQSTIDTSQRSAPYMLDQYAHLLKRIFPKLEILEGSDDFDAFQIKDWDDVMNARFATARA</sequence>
<dbReference type="EMBL" id="CYGV01001513">
    <property type="protein sequence ID" value="CUA75220.1"/>
    <property type="molecule type" value="Genomic_DNA"/>
</dbReference>
<dbReference type="Proteomes" id="UP000044841">
    <property type="component" value="Unassembled WGS sequence"/>
</dbReference>
<protein>
    <submittedName>
        <fullName evidence="2">Uncharacterized protein</fullName>
    </submittedName>
</protein>
<feature type="compositionally biased region" description="Acidic residues" evidence="1">
    <location>
        <begin position="234"/>
        <end position="247"/>
    </location>
</feature>
<feature type="region of interest" description="Disordered" evidence="1">
    <location>
        <begin position="234"/>
        <end position="253"/>
    </location>
</feature>
<evidence type="ECO:0000313" key="3">
    <source>
        <dbReference type="Proteomes" id="UP000044841"/>
    </source>
</evidence>
<proteinExistence type="predicted"/>